<organism evidence="2 3">
    <name type="scientific">Pseudonocardia hierapolitana</name>
    <dbReference type="NCBI Taxonomy" id="1128676"/>
    <lineage>
        <taxon>Bacteria</taxon>
        <taxon>Bacillati</taxon>
        <taxon>Actinomycetota</taxon>
        <taxon>Actinomycetes</taxon>
        <taxon>Pseudonocardiales</taxon>
        <taxon>Pseudonocardiaceae</taxon>
        <taxon>Pseudonocardia</taxon>
    </lineage>
</organism>
<dbReference type="NCBIfam" id="TIGR03083">
    <property type="entry name" value="maleylpyruvate isomerase family mycothiol-dependent enzyme"/>
    <property type="match status" value="1"/>
</dbReference>
<dbReference type="RefSeq" id="WP_147256116.1">
    <property type="nucleotide sequence ID" value="NZ_VIWU01000001.1"/>
</dbReference>
<dbReference type="InterPro" id="IPR017517">
    <property type="entry name" value="Maleyloyr_isom"/>
</dbReference>
<dbReference type="GO" id="GO:0046872">
    <property type="term" value="F:metal ion binding"/>
    <property type="evidence" value="ECO:0007669"/>
    <property type="project" value="InterPro"/>
</dbReference>
<feature type="domain" description="Mycothiol-dependent maleylpyruvate isomerase metal-binding" evidence="1">
    <location>
        <begin position="8"/>
        <end position="97"/>
    </location>
</feature>
<dbReference type="InterPro" id="IPR034660">
    <property type="entry name" value="DinB/YfiT-like"/>
</dbReference>
<name>A0A561SPR0_9PSEU</name>
<comment type="caution">
    <text evidence="2">The sequence shown here is derived from an EMBL/GenBank/DDBJ whole genome shotgun (WGS) entry which is preliminary data.</text>
</comment>
<dbReference type="InterPro" id="IPR024344">
    <property type="entry name" value="MDMPI_metal-binding"/>
</dbReference>
<evidence type="ECO:0000313" key="3">
    <source>
        <dbReference type="Proteomes" id="UP000321261"/>
    </source>
</evidence>
<accession>A0A561SPR0</accession>
<proteinExistence type="predicted"/>
<dbReference type="SUPFAM" id="SSF109854">
    <property type="entry name" value="DinB/YfiT-like putative metalloenzymes"/>
    <property type="match status" value="1"/>
</dbReference>
<dbReference type="EMBL" id="VIWU01000001">
    <property type="protein sequence ID" value="TWF76836.1"/>
    <property type="molecule type" value="Genomic_DNA"/>
</dbReference>
<dbReference type="Gene3D" id="1.20.120.450">
    <property type="entry name" value="dinb family like domain"/>
    <property type="match status" value="1"/>
</dbReference>
<dbReference type="OrthoDB" id="5178565at2"/>
<evidence type="ECO:0000313" key="2">
    <source>
        <dbReference type="EMBL" id="TWF76836.1"/>
    </source>
</evidence>
<gene>
    <name evidence="2" type="ORF">FHX44_112734</name>
</gene>
<sequence>MTDVWSTVHAERAALADDLARLTPAQWATRSLCSEWSVHDVLAHLVATAKTTRWRFLRKFVAARFDFHAFTANGVREKRAEDPADTLTSFRAVIGRTSTPPAPLESRLVEAFVHGEDIRRPLGLRREYPVAEVVRAITLQARTDAAFGGGKARVAGVEIRATDADFTLGAGPVVEGPAISLLLAVCGRRDAFAELSGPGLPLVTARG</sequence>
<dbReference type="Pfam" id="PF11716">
    <property type="entry name" value="MDMPI_N"/>
    <property type="match status" value="1"/>
</dbReference>
<dbReference type="Proteomes" id="UP000321261">
    <property type="component" value="Unassembled WGS sequence"/>
</dbReference>
<evidence type="ECO:0000259" key="1">
    <source>
        <dbReference type="Pfam" id="PF11716"/>
    </source>
</evidence>
<protein>
    <submittedName>
        <fullName evidence="2">Uncharacterized protein (TIGR03083 family)</fullName>
    </submittedName>
</protein>
<dbReference type="AlphaFoldDB" id="A0A561SPR0"/>
<keyword evidence="3" id="KW-1185">Reference proteome</keyword>
<reference evidence="2 3" key="1">
    <citation type="submission" date="2019-06" db="EMBL/GenBank/DDBJ databases">
        <title>Sequencing the genomes of 1000 actinobacteria strains.</title>
        <authorList>
            <person name="Klenk H.-P."/>
        </authorList>
    </citation>
    <scope>NUCLEOTIDE SEQUENCE [LARGE SCALE GENOMIC DNA]</scope>
    <source>
        <strain evidence="2 3">DSM 45671</strain>
    </source>
</reference>